<keyword evidence="4" id="KW-1185">Reference proteome</keyword>
<dbReference type="Gene3D" id="1.20.5.170">
    <property type="match status" value="1"/>
</dbReference>
<evidence type="ECO:0000259" key="2">
    <source>
        <dbReference type="PROSITE" id="PS50217"/>
    </source>
</evidence>
<evidence type="ECO:0000256" key="1">
    <source>
        <dbReference type="SAM" id="Coils"/>
    </source>
</evidence>
<dbReference type="SUPFAM" id="SSF57959">
    <property type="entry name" value="Leucine zipper domain"/>
    <property type="match status" value="1"/>
</dbReference>
<keyword evidence="1" id="KW-0175">Coiled coil</keyword>
<evidence type="ECO:0000313" key="3">
    <source>
        <dbReference type="EMBL" id="CAI2370391.1"/>
    </source>
</evidence>
<feature type="coiled-coil region" evidence="1">
    <location>
        <begin position="91"/>
        <end position="139"/>
    </location>
</feature>
<comment type="caution">
    <text evidence="3">The sequence shown here is derived from an EMBL/GenBank/DDBJ whole genome shotgun (WGS) entry which is preliminary data.</text>
</comment>
<dbReference type="PROSITE" id="PS50217">
    <property type="entry name" value="BZIP"/>
    <property type="match status" value="1"/>
</dbReference>
<accession>A0AAD1XG15</accession>
<dbReference type="GO" id="GO:0003700">
    <property type="term" value="F:DNA-binding transcription factor activity"/>
    <property type="evidence" value="ECO:0007669"/>
    <property type="project" value="InterPro"/>
</dbReference>
<organism evidence="3 4">
    <name type="scientific">Euplotes crassus</name>
    <dbReference type="NCBI Taxonomy" id="5936"/>
    <lineage>
        <taxon>Eukaryota</taxon>
        <taxon>Sar</taxon>
        <taxon>Alveolata</taxon>
        <taxon>Ciliophora</taxon>
        <taxon>Intramacronucleata</taxon>
        <taxon>Spirotrichea</taxon>
        <taxon>Hypotrichia</taxon>
        <taxon>Euplotida</taxon>
        <taxon>Euplotidae</taxon>
        <taxon>Moneuplotes</taxon>
    </lineage>
</organism>
<name>A0AAD1XG15_EUPCR</name>
<dbReference type="AlphaFoldDB" id="A0AAD1XG15"/>
<reference evidence="3" key="1">
    <citation type="submission" date="2023-07" db="EMBL/GenBank/DDBJ databases">
        <authorList>
            <consortium name="AG Swart"/>
            <person name="Singh M."/>
            <person name="Singh A."/>
            <person name="Seah K."/>
            <person name="Emmerich C."/>
        </authorList>
    </citation>
    <scope>NUCLEOTIDE SEQUENCE</scope>
    <source>
        <strain evidence="3">DP1</strain>
    </source>
</reference>
<dbReference type="InterPro" id="IPR046347">
    <property type="entry name" value="bZIP_sf"/>
</dbReference>
<dbReference type="InterPro" id="IPR004827">
    <property type="entry name" value="bZIP"/>
</dbReference>
<dbReference type="Proteomes" id="UP001295684">
    <property type="component" value="Unassembled WGS sequence"/>
</dbReference>
<gene>
    <name evidence="3" type="ORF">ECRASSUSDP1_LOCUS11703</name>
</gene>
<sequence length="382" mass="45239">MFFFDYSSDEEEKSLTLPQIPDCLINRNLDVGLGVPSPPIFPQENSHFSSFNEPQMNETDIPGEHSKETSEDMTKLQIKRMKSKLRSKRSRDRKKLYLENLEAKVKELEKENTRLNKLIKNYQRNKVLERDTRAEFEEKVHSQREKILKKFMDPQTGKYNEKTTFNLSENFRRKSPKILETHLKILNDSFEGLLQNLYPNFAVYYLKDLTSEYLNEKIKDYEVLRKFNKLTKYQVPEYLKEHNMNTCDFFIASMNPDKRQYNFFRQNFLPRAFQIKESIIEGVKLLLKGKEILIQNTCELYACNGLLLKSGIFSDKQLINSDFASLDTSMFDLVQKWKWGVKREGKIYSYDMSKDSYLAKSTKKHFDKSDYIVSIKGECFSL</sequence>
<protein>
    <recommendedName>
        <fullName evidence="2">BZIP domain-containing protein</fullName>
    </recommendedName>
</protein>
<feature type="domain" description="BZIP" evidence="2">
    <location>
        <begin position="73"/>
        <end position="125"/>
    </location>
</feature>
<proteinExistence type="predicted"/>
<dbReference type="EMBL" id="CAMPGE010011566">
    <property type="protein sequence ID" value="CAI2370391.1"/>
    <property type="molecule type" value="Genomic_DNA"/>
</dbReference>
<dbReference type="CDD" id="cd14809">
    <property type="entry name" value="bZIP_AUREO-like"/>
    <property type="match status" value="1"/>
</dbReference>
<evidence type="ECO:0000313" key="4">
    <source>
        <dbReference type="Proteomes" id="UP001295684"/>
    </source>
</evidence>